<name>A0A5B7FV69_PORTR</name>
<accession>A0A5B7FV69</accession>
<dbReference type="AlphaFoldDB" id="A0A5B7FV69"/>
<organism evidence="1 2">
    <name type="scientific">Portunus trituberculatus</name>
    <name type="common">Swimming crab</name>
    <name type="synonym">Neptunus trituberculatus</name>
    <dbReference type="NCBI Taxonomy" id="210409"/>
    <lineage>
        <taxon>Eukaryota</taxon>
        <taxon>Metazoa</taxon>
        <taxon>Ecdysozoa</taxon>
        <taxon>Arthropoda</taxon>
        <taxon>Crustacea</taxon>
        <taxon>Multicrustacea</taxon>
        <taxon>Malacostraca</taxon>
        <taxon>Eumalacostraca</taxon>
        <taxon>Eucarida</taxon>
        <taxon>Decapoda</taxon>
        <taxon>Pleocyemata</taxon>
        <taxon>Brachyura</taxon>
        <taxon>Eubrachyura</taxon>
        <taxon>Portunoidea</taxon>
        <taxon>Portunidae</taxon>
        <taxon>Portuninae</taxon>
        <taxon>Portunus</taxon>
    </lineage>
</organism>
<protein>
    <submittedName>
        <fullName evidence="1">Uncharacterized protein</fullName>
    </submittedName>
</protein>
<comment type="caution">
    <text evidence="1">The sequence shown here is derived from an EMBL/GenBank/DDBJ whole genome shotgun (WGS) entry which is preliminary data.</text>
</comment>
<proteinExistence type="predicted"/>
<evidence type="ECO:0000313" key="2">
    <source>
        <dbReference type="Proteomes" id="UP000324222"/>
    </source>
</evidence>
<keyword evidence="2" id="KW-1185">Reference proteome</keyword>
<reference evidence="1 2" key="1">
    <citation type="submission" date="2019-05" db="EMBL/GenBank/DDBJ databases">
        <title>Another draft genome of Portunus trituberculatus and its Hox gene families provides insights of decapod evolution.</title>
        <authorList>
            <person name="Jeong J.-H."/>
            <person name="Song I."/>
            <person name="Kim S."/>
            <person name="Choi T."/>
            <person name="Kim D."/>
            <person name="Ryu S."/>
            <person name="Kim W."/>
        </authorList>
    </citation>
    <scope>NUCLEOTIDE SEQUENCE [LARGE SCALE GENOMIC DNA]</scope>
    <source>
        <tissue evidence="1">Muscle</tissue>
    </source>
</reference>
<sequence length="129" mass="14633">MQSYHYNHIIKRQLLYLVYRFTFSFILTSNFADVHATKFDFICDGVTARSQQNPESPECSSNPTKRQNAIIIAKEDHAVNKLQVVKVIKGDPSKAQHRKDPVIIKVSVAPKSEDVDVDIGFNPNMDVDV</sequence>
<gene>
    <name evidence="1" type="ORF">E2C01_045522</name>
</gene>
<evidence type="ECO:0000313" key="1">
    <source>
        <dbReference type="EMBL" id="MPC51670.1"/>
    </source>
</evidence>
<dbReference type="Proteomes" id="UP000324222">
    <property type="component" value="Unassembled WGS sequence"/>
</dbReference>
<dbReference type="EMBL" id="VSRR010010333">
    <property type="protein sequence ID" value="MPC51670.1"/>
    <property type="molecule type" value="Genomic_DNA"/>
</dbReference>